<dbReference type="Gene3D" id="3.40.1390.10">
    <property type="entry name" value="MurE/MurF, N-terminal domain"/>
    <property type="match status" value="1"/>
</dbReference>
<keyword evidence="4 12" id="KW-0436">Ligase</keyword>
<keyword evidence="11 12" id="KW-0961">Cell wall biogenesis/degradation</keyword>
<evidence type="ECO:0000256" key="9">
    <source>
        <dbReference type="ARBA" id="ARBA00022984"/>
    </source>
</evidence>
<dbReference type="NCBIfam" id="NF001124">
    <property type="entry name" value="PRK00139.1-2"/>
    <property type="match status" value="1"/>
</dbReference>
<dbReference type="EC" id="6.3.2.13" evidence="12"/>
<comment type="caution">
    <text evidence="12">Lacks conserved residue(s) required for the propagation of feature annotation.</text>
</comment>
<dbReference type="InterPro" id="IPR036565">
    <property type="entry name" value="Mur-like_cat_sf"/>
</dbReference>
<evidence type="ECO:0000259" key="14">
    <source>
        <dbReference type="Pfam" id="PF01225"/>
    </source>
</evidence>
<dbReference type="Pfam" id="PF01225">
    <property type="entry name" value="Mur_ligase"/>
    <property type="match status" value="1"/>
</dbReference>
<feature type="binding site" evidence="12">
    <location>
        <begin position="108"/>
        <end position="114"/>
    </location>
    <ligand>
        <name>ATP</name>
        <dbReference type="ChEBI" id="CHEBI:30616"/>
    </ligand>
</feature>
<evidence type="ECO:0000259" key="16">
    <source>
        <dbReference type="Pfam" id="PF08245"/>
    </source>
</evidence>
<evidence type="ECO:0000256" key="13">
    <source>
        <dbReference type="RuleBase" id="RU004135"/>
    </source>
</evidence>
<evidence type="ECO:0000256" key="5">
    <source>
        <dbReference type="ARBA" id="ARBA00022618"/>
    </source>
</evidence>
<comment type="catalytic activity">
    <reaction evidence="12">
        <text>UDP-N-acetyl-alpha-D-muramoyl-L-alanyl-D-glutamate + meso-2,6-diaminopimelate + ATP = UDP-N-acetyl-alpha-D-muramoyl-L-alanyl-gamma-D-glutamyl-meso-2,6-diaminopimelate + ADP + phosphate + H(+)</text>
        <dbReference type="Rhea" id="RHEA:23676"/>
        <dbReference type="ChEBI" id="CHEBI:15378"/>
        <dbReference type="ChEBI" id="CHEBI:30616"/>
        <dbReference type="ChEBI" id="CHEBI:43474"/>
        <dbReference type="ChEBI" id="CHEBI:57791"/>
        <dbReference type="ChEBI" id="CHEBI:83900"/>
        <dbReference type="ChEBI" id="CHEBI:83905"/>
        <dbReference type="ChEBI" id="CHEBI:456216"/>
        <dbReference type="EC" id="6.3.2.13"/>
    </reaction>
</comment>
<evidence type="ECO:0000256" key="10">
    <source>
        <dbReference type="ARBA" id="ARBA00023306"/>
    </source>
</evidence>
<dbReference type="InterPro" id="IPR013221">
    <property type="entry name" value="Mur_ligase_cen"/>
</dbReference>
<dbReference type="SUPFAM" id="SSF63418">
    <property type="entry name" value="MurE/MurF N-terminal domain"/>
    <property type="match status" value="1"/>
</dbReference>
<feature type="binding site" evidence="12">
    <location>
        <position position="378"/>
    </location>
    <ligand>
        <name>meso-2,6-diaminopimelate</name>
        <dbReference type="ChEBI" id="CHEBI:57791"/>
    </ligand>
</feature>
<protein>
    <recommendedName>
        <fullName evidence="12">UDP-N-acetylmuramoyl-L-alanyl-D-glutamate--2,6-diaminopimelate ligase</fullName>
        <ecNumber evidence="12">6.3.2.13</ecNumber>
    </recommendedName>
    <alternativeName>
        <fullName evidence="12">Meso-A2pm-adding enzyme</fullName>
    </alternativeName>
    <alternativeName>
        <fullName evidence="12">Meso-diaminopimelate-adding enzyme</fullName>
    </alternativeName>
    <alternativeName>
        <fullName evidence="12">UDP-MurNAc-L-Ala-D-Glu:meso-diaminopimelate ligase</fullName>
    </alternativeName>
    <alternativeName>
        <fullName evidence="12">UDP-MurNAc-tripeptide synthetase</fullName>
    </alternativeName>
    <alternativeName>
        <fullName evidence="12">UDP-N-acetylmuramyl-tripeptide synthetase</fullName>
    </alternativeName>
</protein>
<feature type="binding site" evidence="12">
    <location>
        <begin position="402"/>
        <end position="405"/>
    </location>
    <ligand>
        <name>meso-2,6-diaminopimelate</name>
        <dbReference type="ChEBI" id="CHEBI:57791"/>
    </ligand>
</feature>
<keyword evidence="8 12" id="KW-0133">Cell shape</keyword>
<comment type="function">
    <text evidence="12">Catalyzes the addition of meso-diaminopimelic acid to the nucleotide precursor UDP-N-acetylmuramoyl-L-alanyl-D-glutamate (UMAG) in the biosynthesis of bacterial cell-wall peptidoglycan.</text>
</comment>
<dbReference type="PANTHER" id="PTHR23135">
    <property type="entry name" value="MUR LIGASE FAMILY MEMBER"/>
    <property type="match status" value="1"/>
</dbReference>
<proteinExistence type="inferred from homology"/>
<dbReference type="NCBIfam" id="TIGR01085">
    <property type="entry name" value="murE"/>
    <property type="match status" value="1"/>
</dbReference>
<feature type="binding site" evidence="12">
    <location>
        <position position="185"/>
    </location>
    <ligand>
        <name>UDP-N-acetyl-alpha-D-muramoyl-L-alanyl-D-glutamate</name>
        <dbReference type="ChEBI" id="CHEBI:83900"/>
    </ligand>
</feature>
<dbReference type="HAMAP" id="MF_00208">
    <property type="entry name" value="MurE"/>
    <property type="match status" value="1"/>
</dbReference>
<keyword evidence="5 12" id="KW-0132">Cell division</keyword>
<keyword evidence="3 12" id="KW-0963">Cytoplasm</keyword>
<evidence type="ECO:0000256" key="4">
    <source>
        <dbReference type="ARBA" id="ARBA00022598"/>
    </source>
</evidence>
<evidence type="ECO:0000256" key="12">
    <source>
        <dbReference type="HAMAP-Rule" id="MF_00208"/>
    </source>
</evidence>
<feature type="domain" description="Mur ligase central" evidence="16">
    <location>
        <begin position="106"/>
        <end position="306"/>
    </location>
</feature>
<feature type="binding site" evidence="12">
    <location>
        <position position="183"/>
    </location>
    <ligand>
        <name>UDP-N-acetyl-alpha-D-muramoyl-L-alanyl-D-glutamate</name>
        <dbReference type="ChEBI" id="CHEBI:83900"/>
    </ligand>
</feature>
<dbReference type="GO" id="GO:0071555">
    <property type="term" value="P:cell wall organization"/>
    <property type="evidence" value="ECO:0007669"/>
    <property type="project" value="UniProtKB-KW"/>
</dbReference>
<feature type="modified residue" description="N6-carboxylysine" evidence="12">
    <location>
        <position position="217"/>
    </location>
</feature>
<feature type="binding site" evidence="12">
    <location>
        <position position="458"/>
    </location>
    <ligand>
        <name>meso-2,6-diaminopimelate</name>
        <dbReference type="ChEBI" id="CHEBI:57791"/>
    </ligand>
</feature>
<evidence type="ECO:0000256" key="8">
    <source>
        <dbReference type="ARBA" id="ARBA00022960"/>
    </source>
</evidence>
<evidence type="ECO:0000256" key="1">
    <source>
        <dbReference type="ARBA" id="ARBA00004752"/>
    </source>
</evidence>
<dbReference type="InterPro" id="IPR004101">
    <property type="entry name" value="Mur_ligase_C"/>
</dbReference>
<evidence type="ECO:0000259" key="15">
    <source>
        <dbReference type="Pfam" id="PF02875"/>
    </source>
</evidence>
<keyword evidence="9 12" id="KW-0573">Peptidoglycan synthesis</keyword>
<dbReference type="RefSeq" id="WP_262397200.1">
    <property type="nucleotide sequence ID" value="NZ_JACRTC010000002.1"/>
</dbReference>
<dbReference type="InterPro" id="IPR018109">
    <property type="entry name" value="Folylpolyglutamate_synth_CS"/>
</dbReference>
<keyword evidence="18" id="KW-1185">Reference proteome</keyword>
<dbReference type="EMBL" id="JACRTC010000002">
    <property type="protein sequence ID" value="MBC8570110.1"/>
    <property type="molecule type" value="Genomic_DNA"/>
</dbReference>
<sequence length="489" mass="53450">MRLRQLLQAIGYGGEPTDCEVASVTCDSRRVEPGSVFVCIKGLKFDGHDHAQKAVEAGACAVVAEHPLTLNGCENVIVTKDTREAYALLSAAICGFPAKGLKLIGVTGTNGKTTITNLIKHILESAGKRVGLIGTIHNQIGDMLIPAKHTTPDPGELHVLFKRMAAAGCEYVVMEASSHAMDQKRLFGCEFEAAVFTNLTQDHLDYHGTMENYFEAKAKLFAQAKNLVINYDDPYGQRLIERYQGKKNMITYAVEDDRADYVAKNIKFALSSNKFALVGSGVIARVNFCMPGRFSVENALAAACACMALGLSFEEAVEGLNTCTGVRGRTEVLDTGDAGFTVICDYAHSPDGLEKVMGALKELHPKRLVALFGCAGNRDRTKRPKMTAAVAKYADFAIFTSDNPRDEDPMQIIEDGLPGFEEYKIPYKVIVDRYQAIQWALDHAQPGDLLVLAGKGHEDYQVLDFGTIGFDEHEIVKDLLQKKKNKAKS</sequence>
<dbReference type="GO" id="GO:0005524">
    <property type="term" value="F:ATP binding"/>
    <property type="evidence" value="ECO:0007669"/>
    <property type="project" value="UniProtKB-UniRule"/>
</dbReference>
<dbReference type="Gene3D" id="3.90.190.20">
    <property type="entry name" value="Mur ligase, C-terminal domain"/>
    <property type="match status" value="1"/>
</dbReference>
<reference evidence="17" key="1">
    <citation type="submission" date="2020-08" db="EMBL/GenBank/DDBJ databases">
        <title>Genome public.</title>
        <authorList>
            <person name="Liu C."/>
            <person name="Sun Q."/>
        </authorList>
    </citation>
    <scope>NUCLEOTIDE SEQUENCE</scope>
    <source>
        <strain evidence="17">NSJ-54</strain>
    </source>
</reference>
<dbReference type="InterPro" id="IPR035911">
    <property type="entry name" value="MurE/MurF_N"/>
</dbReference>
<comment type="caution">
    <text evidence="17">The sequence shown here is derived from an EMBL/GenBank/DDBJ whole genome shotgun (WGS) entry which is preliminary data.</text>
</comment>
<evidence type="ECO:0000256" key="2">
    <source>
        <dbReference type="ARBA" id="ARBA00005898"/>
    </source>
</evidence>
<gene>
    <name evidence="12" type="primary">murE</name>
    <name evidence="17" type="ORF">H8709_04630</name>
</gene>
<dbReference type="SUPFAM" id="SSF53623">
    <property type="entry name" value="MurD-like peptide ligases, catalytic domain"/>
    <property type="match status" value="1"/>
</dbReference>
<keyword evidence="7 12" id="KW-0067">ATP-binding</keyword>
<evidence type="ECO:0000313" key="17">
    <source>
        <dbReference type="EMBL" id="MBC8570110.1"/>
    </source>
</evidence>
<comment type="similarity">
    <text evidence="2 12">Belongs to the MurCDEF family. MurE subfamily.</text>
</comment>
<feature type="domain" description="Mur ligase N-terminal catalytic" evidence="14">
    <location>
        <begin position="21"/>
        <end position="79"/>
    </location>
</feature>
<dbReference type="Pfam" id="PF02875">
    <property type="entry name" value="Mur_ligase_C"/>
    <property type="match status" value="1"/>
</dbReference>
<dbReference type="Proteomes" id="UP000660861">
    <property type="component" value="Unassembled WGS sequence"/>
</dbReference>
<comment type="subcellular location">
    <subcellularLocation>
        <location evidence="12 13">Cytoplasm</location>
    </subcellularLocation>
</comment>
<dbReference type="GO" id="GO:0008360">
    <property type="term" value="P:regulation of cell shape"/>
    <property type="evidence" value="ECO:0007669"/>
    <property type="project" value="UniProtKB-KW"/>
</dbReference>
<evidence type="ECO:0000256" key="7">
    <source>
        <dbReference type="ARBA" id="ARBA00022840"/>
    </source>
</evidence>
<feature type="binding site" evidence="12">
    <location>
        <position position="28"/>
    </location>
    <ligand>
        <name>UDP-N-acetyl-alpha-D-muramoyl-L-alanyl-D-glutamate</name>
        <dbReference type="ChEBI" id="CHEBI:83900"/>
    </ligand>
</feature>
<evidence type="ECO:0000313" key="18">
    <source>
        <dbReference type="Proteomes" id="UP000660861"/>
    </source>
</evidence>
<feature type="domain" description="Mur ligase C-terminal" evidence="15">
    <location>
        <begin position="328"/>
        <end position="456"/>
    </location>
</feature>
<keyword evidence="12" id="KW-0460">Magnesium</keyword>
<dbReference type="InterPro" id="IPR005761">
    <property type="entry name" value="UDP-N-AcMur-Glu-dNH2Pim_ligase"/>
</dbReference>
<dbReference type="GO" id="GO:0000287">
    <property type="term" value="F:magnesium ion binding"/>
    <property type="evidence" value="ECO:0007669"/>
    <property type="project" value="UniProtKB-UniRule"/>
</dbReference>
<dbReference type="Gene3D" id="3.40.1190.10">
    <property type="entry name" value="Mur-like, catalytic domain"/>
    <property type="match status" value="1"/>
</dbReference>
<dbReference type="SUPFAM" id="SSF53244">
    <property type="entry name" value="MurD-like peptide ligases, peptide-binding domain"/>
    <property type="match status" value="1"/>
</dbReference>
<evidence type="ECO:0000256" key="3">
    <source>
        <dbReference type="ARBA" id="ARBA00022490"/>
    </source>
</evidence>
<dbReference type="InterPro" id="IPR036615">
    <property type="entry name" value="Mur_ligase_C_dom_sf"/>
</dbReference>
<dbReference type="PROSITE" id="PS01011">
    <property type="entry name" value="FOLYLPOLYGLU_SYNT_1"/>
    <property type="match status" value="1"/>
</dbReference>
<dbReference type="GO" id="GO:0005737">
    <property type="term" value="C:cytoplasm"/>
    <property type="evidence" value="ECO:0007669"/>
    <property type="project" value="UniProtKB-SubCell"/>
</dbReference>
<dbReference type="PANTHER" id="PTHR23135:SF4">
    <property type="entry name" value="UDP-N-ACETYLMURAMOYL-L-ALANYL-D-GLUTAMATE--2,6-DIAMINOPIMELATE LIGASE MURE HOMOLOG, CHLOROPLASTIC"/>
    <property type="match status" value="1"/>
</dbReference>
<keyword evidence="10 12" id="KW-0131">Cell cycle</keyword>
<keyword evidence="6 12" id="KW-0547">Nucleotide-binding</keyword>
<dbReference type="NCBIfam" id="NF001126">
    <property type="entry name" value="PRK00139.1-4"/>
    <property type="match status" value="1"/>
</dbReference>
<dbReference type="GO" id="GO:0009252">
    <property type="term" value="P:peptidoglycan biosynthetic process"/>
    <property type="evidence" value="ECO:0007669"/>
    <property type="project" value="UniProtKB-UniRule"/>
</dbReference>
<feature type="binding site" evidence="12">
    <location>
        <begin position="150"/>
        <end position="151"/>
    </location>
    <ligand>
        <name>UDP-N-acetyl-alpha-D-muramoyl-L-alanyl-D-glutamate</name>
        <dbReference type="ChEBI" id="CHEBI:83900"/>
    </ligand>
</feature>
<comment type="PTM">
    <text evidence="12">Carboxylation is probably crucial for Mg(2+) binding and, consequently, for the gamma-phosphate positioning of ATP.</text>
</comment>
<dbReference type="GO" id="GO:0051301">
    <property type="term" value="P:cell division"/>
    <property type="evidence" value="ECO:0007669"/>
    <property type="project" value="UniProtKB-KW"/>
</dbReference>
<organism evidence="17 18">
    <name type="scientific">Zongyangia hominis</name>
    <dbReference type="NCBI Taxonomy" id="2763677"/>
    <lineage>
        <taxon>Bacteria</taxon>
        <taxon>Bacillati</taxon>
        <taxon>Bacillota</taxon>
        <taxon>Clostridia</taxon>
        <taxon>Eubacteriales</taxon>
        <taxon>Oscillospiraceae</taxon>
        <taxon>Zongyangia</taxon>
    </lineage>
</organism>
<accession>A0A926E906</accession>
<dbReference type="AlphaFoldDB" id="A0A926E906"/>
<name>A0A926E906_9FIRM</name>
<dbReference type="GO" id="GO:0004326">
    <property type="term" value="F:tetrahydrofolylpolyglutamate synthase activity"/>
    <property type="evidence" value="ECO:0007669"/>
    <property type="project" value="InterPro"/>
</dbReference>
<dbReference type="InterPro" id="IPR000713">
    <property type="entry name" value="Mur_ligase_N"/>
</dbReference>
<comment type="pathway">
    <text evidence="1 12 13">Cell wall biogenesis; peptidoglycan biosynthesis.</text>
</comment>
<dbReference type="GO" id="GO:0008765">
    <property type="term" value="F:UDP-N-acetylmuramoylalanyl-D-glutamate-2,6-diaminopimelate ligase activity"/>
    <property type="evidence" value="ECO:0007669"/>
    <property type="project" value="UniProtKB-UniRule"/>
</dbReference>
<dbReference type="Pfam" id="PF08245">
    <property type="entry name" value="Mur_ligase_M"/>
    <property type="match status" value="1"/>
</dbReference>
<comment type="cofactor">
    <cofactor evidence="12">
        <name>Mg(2+)</name>
        <dbReference type="ChEBI" id="CHEBI:18420"/>
    </cofactor>
</comment>
<feature type="binding site" evidence="12">
    <location>
        <position position="454"/>
    </location>
    <ligand>
        <name>meso-2,6-diaminopimelate</name>
        <dbReference type="ChEBI" id="CHEBI:57791"/>
    </ligand>
</feature>
<feature type="binding site" evidence="12">
    <location>
        <position position="177"/>
    </location>
    <ligand>
        <name>UDP-N-acetyl-alpha-D-muramoyl-L-alanyl-D-glutamate</name>
        <dbReference type="ChEBI" id="CHEBI:83900"/>
    </ligand>
</feature>
<evidence type="ECO:0000256" key="11">
    <source>
        <dbReference type="ARBA" id="ARBA00023316"/>
    </source>
</evidence>
<feature type="short sequence motif" description="Meso-diaminopimelate recognition motif" evidence="12">
    <location>
        <begin position="402"/>
        <end position="405"/>
    </location>
</feature>
<evidence type="ECO:0000256" key="6">
    <source>
        <dbReference type="ARBA" id="ARBA00022741"/>
    </source>
</evidence>